<feature type="domain" description="Zinc-ribbon 15" evidence="2">
    <location>
        <begin position="2"/>
        <end position="43"/>
    </location>
</feature>
<keyword evidence="4" id="KW-1185">Reference proteome</keyword>
<dbReference type="PANTHER" id="PTHR36718">
    <property type="entry name" value="OS05G0435400 PROTEIN"/>
    <property type="match status" value="1"/>
</dbReference>
<reference evidence="3" key="1">
    <citation type="submission" date="2022-03" db="EMBL/GenBank/DDBJ databases">
        <title>A functionally conserved STORR gene fusion in Papaver species that diverged 16.8 million years ago.</title>
        <authorList>
            <person name="Catania T."/>
        </authorList>
    </citation>
    <scope>NUCLEOTIDE SEQUENCE</scope>
    <source>
        <strain evidence="3">S-191538</strain>
    </source>
</reference>
<accession>A0AA41SN88</accession>
<dbReference type="PANTHER" id="PTHR36718:SF1">
    <property type="entry name" value="DOUBLE ZINC RIBBON PROTEIN MJ0416"/>
    <property type="match status" value="1"/>
</dbReference>
<organism evidence="3 4">
    <name type="scientific">Papaver nudicaule</name>
    <name type="common">Iceland poppy</name>
    <dbReference type="NCBI Taxonomy" id="74823"/>
    <lineage>
        <taxon>Eukaryota</taxon>
        <taxon>Viridiplantae</taxon>
        <taxon>Streptophyta</taxon>
        <taxon>Embryophyta</taxon>
        <taxon>Tracheophyta</taxon>
        <taxon>Spermatophyta</taxon>
        <taxon>Magnoliopsida</taxon>
        <taxon>Ranunculales</taxon>
        <taxon>Papaveraceae</taxon>
        <taxon>Papaveroideae</taxon>
        <taxon>Papaver</taxon>
    </lineage>
</organism>
<evidence type="ECO:0000313" key="4">
    <source>
        <dbReference type="Proteomes" id="UP001177140"/>
    </source>
</evidence>
<name>A0AA41SN88_PAPNU</name>
<keyword evidence="1" id="KW-0812">Transmembrane</keyword>
<evidence type="ECO:0000256" key="1">
    <source>
        <dbReference type="SAM" id="Phobius"/>
    </source>
</evidence>
<feature type="transmembrane region" description="Helical" evidence="1">
    <location>
        <begin position="51"/>
        <end position="69"/>
    </location>
</feature>
<keyword evidence="1" id="KW-1133">Transmembrane helix</keyword>
<dbReference type="AlphaFoldDB" id="A0AA41SN88"/>
<evidence type="ECO:0000313" key="3">
    <source>
        <dbReference type="EMBL" id="MCL7038396.1"/>
    </source>
</evidence>
<dbReference type="InterPro" id="IPR031493">
    <property type="entry name" value="Zinc_ribbon_15"/>
</dbReference>
<protein>
    <recommendedName>
        <fullName evidence="2">Zinc-ribbon 15 domain-containing protein</fullName>
    </recommendedName>
</protein>
<dbReference type="EMBL" id="JAJJMA010190095">
    <property type="protein sequence ID" value="MCL7038396.1"/>
    <property type="molecule type" value="Genomic_DNA"/>
</dbReference>
<keyword evidence="1" id="KW-0472">Membrane</keyword>
<comment type="caution">
    <text evidence="3">The sequence shown here is derived from an EMBL/GenBank/DDBJ whole genome shotgun (WGS) entry which is preliminary data.</text>
</comment>
<dbReference type="Proteomes" id="UP001177140">
    <property type="component" value="Unassembled WGS sequence"/>
</dbReference>
<evidence type="ECO:0000259" key="2">
    <source>
        <dbReference type="Pfam" id="PF17032"/>
    </source>
</evidence>
<proteinExistence type="predicted"/>
<sequence length="89" mass="9867">MCGSRADLVDYDKVLKLFFVPVWRQPGKEPLMHCTNCSLFFPPLHSQEPPLLHFLMSCAVILVLVLLILSSVSAPSVVPLSNSLVTLDM</sequence>
<gene>
    <name evidence="3" type="ORF">MKW94_029312</name>
</gene>
<dbReference type="Pfam" id="PF17032">
    <property type="entry name" value="Zn_ribbon_15"/>
    <property type="match status" value="1"/>
</dbReference>
<dbReference type="InterPro" id="IPR053281">
    <property type="entry name" value="Double_zinc_ribbon"/>
</dbReference>